<evidence type="ECO:0000256" key="7">
    <source>
        <dbReference type="ARBA" id="ARBA00022840"/>
    </source>
</evidence>
<dbReference type="AlphaFoldDB" id="A0A6J8CZM0"/>
<dbReference type="GO" id="GO:0016301">
    <property type="term" value="F:kinase activity"/>
    <property type="evidence" value="ECO:0007669"/>
    <property type="project" value="UniProtKB-KW"/>
</dbReference>
<gene>
    <name evidence="11" type="ORF">MCOR_35953</name>
</gene>
<evidence type="ECO:0000256" key="3">
    <source>
        <dbReference type="ARBA" id="ARBA00017267"/>
    </source>
</evidence>
<protein>
    <recommendedName>
        <fullName evidence="3">Isopentenyl phosphate kinase</fullName>
        <ecNumber evidence="2">2.7.4.26</ecNumber>
    </recommendedName>
</protein>
<proteinExistence type="inferred from homology"/>
<keyword evidence="8" id="KW-0414">Isoprene biosynthesis</keyword>
<evidence type="ECO:0000259" key="10">
    <source>
        <dbReference type="Pfam" id="PF00696"/>
    </source>
</evidence>
<name>A0A6J8CZM0_MYTCO</name>
<evidence type="ECO:0000256" key="9">
    <source>
        <dbReference type="ARBA" id="ARBA00049063"/>
    </source>
</evidence>
<keyword evidence="7" id="KW-0067">ATP-binding</keyword>
<dbReference type="SUPFAM" id="SSF53098">
    <property type="entry name" value="Ribonuclease H-like"/>
    <property type="match status" value="1"/>
</dbReference>
<evidence type="ECO:0000313" key="12">
    <source>
        <dbReference type="Proteomes" id="UP000507470"/>
    </source>
</evidence>
<comment type="catalytic activity">
    <reaction evidence="9">
        <text>isopentenyl phosphate + ATP = isopentenyl diphosphate + ADP</text>
        <dbReference type="Rhea" id="RHEA:33963"/>
        <dbReference type="ChEBI" id="CHEBI:30616"/>
        <dbReference type="ChEBI" id="CHEBI:65078"/>
        <dbReference type="ChEBI" id="CHEBI:128769"/>
        <dbReference type="ChEBI" id="CHEBI:456216"/>
        <dbReference type="EC" id="2.7.4.26"/>
    </reaction>
</comment>
<dbReference type="GO" id="GO:0005829">
    <property type="term" value="C:cytosol"/>
    <property type="evidence" value="ECO:0007669"/>
    <property type="project" value="TreeGrafter"/>
</dbReference>
<dbReference type="Gene3D" id="3.30.420.10">
    <property type="entry name" value="Ribonuclease H-like superfamily/Ribonuclease H"/>
    <property type="match status" value="1"/>
</dbReference>
<dbReference type="InterPro" id="IPR036393">
    <property type="entry name" value="AceGlu_kinase-like_sf"/>
</dbReference>
<dbReference type="EMBL" id="CACVKT020006485">
    <property type="protein sequence ID" value="CAC5401928.1"/>
    <property type="molecule type" value="Genomic_DNA"/>
</dbReference>
<evidence type="ECO:0000256" key="8">
    <source>
        <dbReference type="ARBA" id="ARBA00023229"/>
    </source>
</evidence>
<evidence type="ECO:0000256" key="1">
    <source>
        <dbReference type="ARBA" id="ARBA00010540"/>
    </source>
</evidence>
<dbReference type="InterPro" id="IPR036397">
    <property type="entry name" value="RNaseH_sf"/>
</dbReference>
<keyword evidence="5" id="KW-0547">Nucleotide-binding</keyword>
<dbReference type="PANTHER" id="PTHR43654">
    <property type="entry name" value="GLUTAMATE 5-KINASE"/>
    <property type="match status" value="1"/>
</dbReference>
<sequence>MFLDSIIKFGGSAVTVKDTLETLKEDELTHACCIVKNFLQNGKRIVIVHGAGSFGHHQAKRYNINAGFTNEDTKKGFCMTRVSVTKLNNMIVNRLCQHGVNAVGIPAFGFWITDNRKIIKHNIEMVNDVLENGFVPVLHGDCVLDKTLGCVILSGDTIIKTISKQSDVRNVLFLTDVDGIYNKSPQDKDTKLIPDITVEENRRTSKDISTECSDIDVTGGMELKIETAKDIVIDSQGRSTVYVCNVLSEPSSIFNTASIFNGTIIRLRKSQSNKLGDQKPVKSETNTGIIRNISKKGTADSGTDHFTKWVEVFPVPDSTAVTCAYLILKDIICRYGCLFALHFDQGRHYESDILKELLNIRKTRTSVSEQTDWDLNLGCLAGACRSTPNESTGLVDVRKGNQFFQLRALAQGEVQVNPGEFVCELREWLQKAHSVARKHLLAKAKRLL</sequence>
<evidence type="ECO:0000256" key="6">
    <source>
        <dbReference type="ARBA" id="ARBA00022777"/>
    </source>
</evidence>
<keyword evidence="12" id="KW-1185">Reference proteome</keyword>
<dbReference type="OrthoDB" id="1934954at2759"/>
<dbReference type="GO" id="GO:0005524">
    <property type="term" value="F:ATP binding"/>
    <property type="evidence" value="ECO:0007669"/>
    <property type="project" value="UniProtKB-KW"/>
</dbReference>
<dbReference type="GO" id="GO:0102043">
    <property type="term" value="F:isopentenyl phosphate kinase activity"/>
    <property type="evidence" value="ECO:0007669"/>
    <property type="project" value="UniProtKB-EC"/>
</dbReference>
<dbReference type="PANTHER" id="PTHR43654:SF1">
    <property type="entry name" value="ISOPENTENYL PHOSPHATE KINASE"/>
    <property type="match status" value="1"/>
</dbReference>
<evidence type="ECO:0000256" key="4">
    <source>
        <dbReference type="ARBA" id="ARBA00022679"/>
    </source>
</evidence>
<dbReference type="EC" id="2.7.4.26" evidence="2"/>
<evidence type="ECO:0000256" key="5">
    <source>
        <dbReference type="ARBA" id="ARBA00022741"/>
    </source>
</evidence>
<dbReference type="GO" id="GO:0003676">
    <property type="term" value="F:nucleic acid binding"/>
    <property type="evidence" value="ECO:0007669"/>
    <property type="project" value="InterPro"/>
</dbReference>
<dbReference type="InterPro" id="IPR024192">
    <property type="entry name" value="Fosfomycin_R_FomA-type"/>
</dbReference>
<keyword evidence="4 11" id="KW-0808">Transferase</keyword>
<evidence type="ECO:0000256" key="2">
    <source>
        <dbReference type="ARBA" id="ARBA00012908"/>
    </source>
</evidence>
<comment type="similarity">
    <text evidence="1">Belongs to the isopentenyl phosphate kinase family.</text>
</comment>
<dbReference type="GO" id="GO:0016114">
    <property type="term" value="P:terpenoid biosynthetic process"/>
    <property type="evidence" value="ECO:0007669"/>
    <property type="project" value="TreeGrafter"/>
</dbReference>
<dbReference type="Pfam" id="PF00696">
    <property type="entry name" value="AA_kinase"/>
    <property type="match status" value="1"/>
</dbReference>
<accession>A0A6J8CZM0</accession>
<dbReference type="InterPro" id="IPR012337">
    <property type="entry name" value="RNaseH-like_sf"/>
</dbReference>
<dbReference type="Proteomes" id="UP000507470">
    <property type="component" value="Unassembled WGS sequence"/>
</dbReference>
<reference evidence="11 12" key="1">
    <citation type="submission" date="2020-06" db="EMBL/GenBank/DDBJ databases">
        <authorList>
            <person name="Li R."/>
            <person name="Bekaert M."/>
        </authorList>
    </citation>
    <scope>NUCLEOTIDE SEQUENCE [LARGE SCALE GENOMIC DNA]</scope>
    <source>
        <strain evidence="12">wild</strain>
    </source>
</reference>
<dbReference type="NCBIfam" id="NF040647">
    <property type="entry name" value="IPPK_Arch"/>
    <property type="match status" value="1"/>
</dbReference>
<dbReference type="InterPro" id="IPR001048">
    <property type="entry name" value="Asp/Glu/Uridylate_kinase"/>
</dbReference>
<dbReference type="SUPFAM" id="SSF53633">
    <property type="entry name" value="Carbamate kinase-like"/>
    <property type="match status" value="1"/>
</dbReference>
<keyword evidence="6" id="KW-0418">Kinase</keyword>
<feature type="domain" description="Aspartate/glutamate/uridylate kinase" evidence="10">
    <location>
        <begin position="6"/>
        <end position="244"/>
    </location>
</feature>
<dbReference type="CDD" id="cd04241">
    <property type="entry name" value="AAK_FomA-like"/>
    <property type="match status" value="1"/>
</dbReference>
<organism evidence="11 12">
    <name type="scientific">Mytilus coruscus</name>
    <name type="common">Sea mussel</name>
    <dbReference type="NCBI Taxonomy" id="42192"/>
    <lineage>
        <taxon>Eukaryota</taxon>
        <taxon>Metazoa</taxon>
        <taxon>Spiralia</taxon>
        <taxon>Lophotrochozoa</taxon>
        <taxon>Mollusca</taxon>
        <taxon>Bivalvia</taxon>
        <taxon>Autobranchia</taxon>
        <taxon>Pteriomorphia</taxon>
        <taxon>Mytilida</taxon>
        <taxon>Mytiloidea</taxon>
        <taxon>Mytilidae</taxon>
        <taxon>Mytilinae</taxon>
        <taxon>Mytilus</taxon>
    </lineage>
</organism>
<evidence type="ECO:0000313" key="11">
    <source>
        <dbReference type="EMBL" id="CAC5401928.1"/>
    </source>
</evidence>
<dbReference type="Gene3D" id="3.40.1160.10">
    <property type="entry name" value="Acetylglutamate kinase-like"/>
    <property type="match status" value="1"/>
</dbReference>